<protein>
    <submittedName>
        <fullName evidence="1">Uncharacterized protein</fullName>
    </submittedName>
</protein>
<name>A0A9Q8SLA3_9PEZI</name>
<keyword evidence="2" id="KW-1185">Reference proteome</keyword>
<evidence type="ECO:0000313" key="1">
    <source>
        <dbReference type="EMBL" id="UQC79203.1"/>
    </source>
</evidence>
<proteinExistence type="predicted"/>
<sequence>MMHRWFSYFAAYLGYCRIVSACVGRYANLYLPSLSDIPHLLLEFSRGKELAGKQTFNGSGSCGWAATSFQLRPSMGDLHHHSHSRRRRHCVSAIQRLLTIQIICQRVVGYSEVATTTAPVFKQYNQLADTYFPSAHLSTDQQIFLQLSHSVTVIGITVVYLQFNHFINFGSRRINLSKEQHVYAINS</sequence>
<dbReference type="EMBL" id="CP019474">
    <property type="protein sequence ID" value="UQC79203.1"/>
    <property type="molecule type" value="Genomic_DNA"/>
</dbReference>
<accession>A0A9Q8SLA3</accession>
<dbReference type="RefSeq" id="XP_049140836.1">
    <property type="nucleotide sequence ID" value="XM_049283693.1"/>
</dbReference>
<dbReference type="KEGG" id="clup:CLUP02_04682"/>
<evidence type="ECO:0000313" key="2">
    <source>
        <dbReference type="Proteomes" id="UP000830671"/>
    </source>
</evidence>
<organism evidence="1 2">
    <name type="scientific">Colletotrichum lupini</name>
    <dbReference type="NCBI Taxonomy" id="145971"/>
    <lineage>
        <taxon>Eukaryota</taxon>
        <taxon>Fungi</taxon>
        <taxon>Dikarya</taxon>
        <taxon>Ascomycota</taxon>
        <taxon>Pezizomycotina</taxon>
        <taxon>Sordariomycetes</taxon>
        <taxon>Hypocreomycetidae</taxon>
        <taxon>Glomerellales</taxon>
        <taxon>Glomerellaceae</taxon>
        <taxon>Colletotrichum</taxon>
        <taxon>Colletotrichum acutatum species complex</taxon>
    </lineage>
</organism>
<reference evidence="1" key="1">
    <citation type="journal article" date="2021" name="Mol. Plant Microbe Interact.">
        <title>Complete Genome Sequence of the Plant-Pathogenic Fungus Colletotrichum lupini.</title>
        <authorList>
            <person name="Baroncelli R."/>
            <person name="Pensec F."/>
            <person name="Da Lio D."/>
            <person name="Boufleur T."/>
            <person name="Vicente I."/>
            <person name="Sarrocco S."/>
            <person name="Picot A."/>
            <person name="Baraldi E."/>
            <person name="Sukno S."/>
            <person name="Thon M."/>
            <person name="Le Floch G."/>
        </authorList>
    </citation>
    <scope>NUCLEOTIDE SEQUENCE</scope>
    <source>
        <strain evidence="1">IMI 504893</strain>
    </source>
</reference>
<dbReference type="GeneID" id="73338703"/>
<dbReference type="AlphaFoldDB" id="A0A9Q8SLA3"/>
<gene>
    <name evidence="1" type="ORF">CLUP02_04682</name>
</gene>
<dbReference type="Proteomes" id="UP000830671">
    <property type="component" value="Chromosome 2"/>
</dbReference>